<evidence type="ECO:0000313" key="2">
    <source>
        <dbReference type="Proteomes" id="UP000224401"/>
    </source>
</evidence>
<protein>
    <submittedName>
        <fullName evidence="1">Uncharacterized protein</fullName>
    </submittedName>
</protein>
<dbReference type="Proteomes" id="UP000224401">
    <property type="component" value="Segment"/>
</dbReference>
<sequence length="103" mass="11567">MFEILHSAMQRDQVRFVDDGFFMFADRGDFVTSTAFFAMKPSAAHIMVADIEKIANGRPIRISLNKADELEARALESSGFVVVEEKGQLNYWVKGDLHAARDA</sequence>
<accession>A0A1V0DYB5</accession>
<gene>
    <name evidence="1" type="ORF">vBDshSR5C_87</name>
</gene>
<dbReference type="EMBL" id="KY606587">
    <property type="protein sequence ID" value="ARB06141.1"/>
    <property type="molecule type" value="Genomic_DNA"/>
</dbReference>
<organism evidence="1 2">
    <name type="scientific">Dinoroseobacter phage vB_DshS-R5C</name>
    <dbReference type="NCBI Taxonomy" id="1965368"/>
    <lineage>
        <taxon>Viruses</taxon>
        <taxon>Duplodnaviria</taxon>
        <taxon>Heunggongvirae</taxon>
        <taxon>Uroviricota</taxon>
        <taxon>Caudoviricetes</taxon>
        <taxon>Nanhaivirus</taxon>
        <taxon>Nanhaivirus D5C</taxon>
    </lineage>
</organism>
<proteinExistence type="predicted"/>
<name>A0A1V0DYB5_9CAUD</name>
<evidence type="ECO:0000313" key="1">
    <source>
        <dbReference type="EMBL" id="ARB06141.1"/>
    </source>
</evidence>
<keyword evidence="2" id="KW-1185">Reference proteome</keyword>
<reference evidence="1 2" key="1">
    <citation type="submission" date="2017-02" db="EMBL/GenBank/DDBJ databases">
        <title>A novel roseosiphophage isolated from the oligotrophic South China Sea.</title>
        <authorList>
            <person name="Yang Y."/>
            <person name="Cai L."/>
            <person name="Zhang R."/>
        </authorList>
    </citation>
    <scope>NUCLEOTIDE SEQUENCE [LARGE SCALE GENOMIC DNA]</scope>
</reference>